<dbReference type="EMBL" id="ANJA01004219">
    <property type="protein sequence ID" value="ETO59248.1"/>
    <property type="molecule type" value="Genomic_DNA"/>
</dbReference>
<sequence>MPGYGSEGTQRRLPGDTHAQAPGEGKRRSGAVGGFRRPVERERPQQTEETDDDGNHEEKKPLVTDDVEDECAVTNDRTVRTDGSIAAVRTTVGAQLDSELDARDEQRAARYVSTVRPAMAALRYGRNRKEERQSEVRSTEEGGSRMTDERQAEEGVAPDNEHEGGSTTVALDDKMVVDETEMPDPTELHRKTTAADDTLSKRQIRKTRRQRAKCTPRTTAIGVDDDE</sequence>
<dbReference type="AlphaFoldDB" id="A0A080YXY7"/>
<feature type="region of interest" description="Disordered" evidence="1">
    <location>
        <begin position="1"/>
        <end position="75"/>
    </location>
</feature>
<feature type="compositionally biased region" description="Basic and acidic residues" evidence="1">
    <location>
        <begin position="186"/>
        <end position="200"/>
    </location>
</feature>
<feature type="compositionally biased region" description="Basic residues" evidence="1">
    <location>
        <begin position="202"/>
        <end position="214"/>
    </location>
</feature>
<feature type="compositionally biased region" description="Basic and acidic residues" evidence="1">
    <location>
        <begin position="127"/>
        <end position="164"/>
    </location>
</feature>
<name>A0A080YXY7_PHYNI</name>
<gene>
    <name evidence="2" type="ORF">F444_22381</name>
</gene>
<organism evidence="2 3">
    <name type="scientific">Phytophthora nicotianae P1976</name>
    <dbReference type="NCBI Taxonomy" id="1317066"/>
    <lineage>
        <taxon>Eukaryota</taxon>
        <taxon>Sar</taxon>
        <taxon>Stramenopiles</taxon>
        <taxon>Oomycota</taxon>
        <taxon>Peronosporomycetes</taxon>
        <taxon>Peronosporales</taxon>
        <taxon>Peronosporaceae</taxon>
        <taxon>Phytophthora</taxon>
    </lineage>
</organism>
<comment type="caution">
    <text evidence="2">The sequence shown here is derived from an EMBL/GenBank/DDBJ whole genome shotgun (WGS) entry which is preliminary data.</text>
</comment>
<evidence type="ECO:0000313" key="2">
    <source>
        <dbReference type="EMBL" id="ETO59248.1"/>
    </source>
</evidence>
<feature type="region of interest" description="Disordered" evidence="1">
    <location>
        <begin position="123"/>
        <end position="227"/>
    </location>
</feature>
<proteinExistence type="predicted"/>
<reference evidence="2 3" key="1">
    <citation type="submission" date="2013-11" db="EMBL/GenBank/DDBJ databases">
        <title>The Genome Sequence of Phytophthora parasitica P1976.</title>
        <authorList>
            <consortium name="The Broad Institute Genomics Platform"/>
            <person name="Russ C."/>
            <person name="Tyler B."/>
            <person name="Panabieres F."/>
            <person name="Shan W."/>
            <person name="Tripathy S."/>
            <person name="Grunwald N."/>
            <person name="Machado M."/>
            <person name="Johnson C.S."/>
            <person name="Walker B."/>
            <person name="Young S."/>
            <person name="Zeng Q."/>
            <person name="Gargeya S."/>
            <person name="Fitzgerald M."/>
            <person name="Haas B."/>
            <person name="Abouelleil A."/>
            <person name="Allen A.W."/>
            <person name="Alvarado L."/>
            <person name="Arachchi H.M."/>
            <person name="Berlin A.M."/>
            <person name="Chapman S.B."/>
            <person name="Gainer-Dewar J."/>
            <person name="Goldberg J."/>
            <person name="Griggs A."/>
            <person name="Gujja S."/>
            <person name="Hansen M."/>
            <person name="Howarth C."/>
            <person name="Imamovic A."/>
            <person name="Ireland A."/>
            <person name="Larimer J."/>
            <person name="McCowan C."/>
            <person name="Murphy C."/>
            <person name="Pearson M."/>
            <person name="Poon T.W."/>
            <person name="Priest M."/>
            <person name="Roberts A."/>
            <person name="Saif S."/>
            <person name="Shea T."/>
            <person name="Sisk P."/>
            <person name="Sykes S."/>
            <person name="Wortman J."/>
            <person name="Nusbaum C."/>
            <person name="Birren B."/>
        </authorList>
    </citation>
    <scope>NUCLEOTIDE SEQUENCE [LARGE SCALE GENOMIC DNA]</scope>
    <source>
        <strain evidence="2 3">P1976</strain>
    </source>
</reference>
<evidence type="ECO:0000256" key="1">
    <source>
        <dbReference type="SAM" id="MobiDB-lite"/>
    </source>
</evidence>
<feature type="compositionally biased region" description="Basic and acidic residues" evidence="1">
    <location>
        <begin position="37"/>
        <end position="46"/>
    </location>
</feature>
<dbReference type="OrthoDB" id="129867at2759"/>
<dbReference type="Proteomes" id="UP000028582">
    <property type="component" value="Unassembled WGS sequence"/>
</dbReference>
<feature type="non-terminal residue" evidence="2">
    <location>
        <position position="227"/>
    </location>
</feature>
<protein>
    <submittedName>
        <fullName evidence="2">Uncharacterized protein</fullName>
    </submittedName>
</protein>
<evidence type="ECO:0000313" key="3">
    <source>
        <dbReference type="Proteomes" id="UP000028582"/>
    </source>
</evidence>
<accession>A0A080YXY7</accession>